<proteinExistence type="predicted"/>
<dbReference type="EMBL" id="GL379812">
    <property type="protein sequence ID" value="EGT44197.1"/>
    <property type="molecule type" value="Genomic_DNA"/>
</dbReference>
<dbReference type="AlphaFoldDB" id="G0MU87"/>
<protein>
    <submittedName>
        <fullName evidence="1">Uncharacterized protein</fullName>
    </submittedName>
</protein>
<reference evidence="2" key="1">
    <citation type="submission" date="2011-07" db="EMBL/GenBank/DDBJ databases">
        <authorList>
            <consortium name="Caenorhabditis brenneri Sequencing and Analysis Consortium"/>
            <person name="Wilson R.K."/>
        </authorList>
    </citation>
    <scope>NUCLEOTIDE SEQUENCE [LARGE SCALE GENOMIC DNA]</scope>
    <source>
        <strain evidence="2">PB2801</strain>
    </source>
</reference>
<dbReference type="HOGENOM" id="CLU_863888_0_0_1"/>
<keyword evidence="2" id="KW-1185">Reference proteome</keyword>
<gene>
    <name evidence="1" type="ORF">CAEBREN_15059</name>
</gene>
<dbReference type="Proteomes" id="UP000008068">
    <property type="component" value="Unassembled WGS sequence"/>
</dbReference>
<name>G0MU87_CAEBE</name>
<evidence type="ECO:0000313" key="1">
    <source>
        <dbReference type="EMBL" id="EGT44197.1"/>
    </source>
</evidence>
<dbReference type="InParanoid" id="G0MU87"/>
<evidence type="ECO:0000313" key="2">
    <source>
        <dbReference type="Proteomes" id="UP000008068"/>
    </source>
</evidence>
<organism evidence="2">
    <name type="scientific">Caenorhabditis brenneri</name>
    <name type="common">Nematode worm</name>
    <dbReference type="NCBI Taxonomy" id="135651"/>
    <lineage>
        <taxon>Eukaryota</taxon>
        <taxon>Metazoa</taxon>
        <taxon>Ecdysozoa</taxon>
        <taxon>Nematoda</taxon>
        <taxon>Chromadorea</taxon>
        <taxon>Rhabditida</taxon>
        <taxon>Rhabditina</taxon>
        <taxon>Rhabditomorpha</taxon>
        <taxon>Rhabditoidea</taxon>
        <taxon>Rhabditidae</taxon>
        <taxon>Peloderinae</taxon>
        <taxon>Caenorhabditis</taxon>
    </lineage>
</organism>
<accession>G0MU87</accession>
<sequence>MLHARAHRYQPYPPFSRENSPVEYEPVELEQIEQHVEEKPIEYHNPKTLYQLSINALIKNAKLGYNIDFESLPPKFGNDIFDAISFEDLTIISMYSGLDGWFARYVPNPPESFLVVIYPPEQSDPYERCLIKLKFSGGKEFQWYIRGKYDEDDPDFRRNDESEISDDGNYIKYWTSCYDFRQHLLQWLCLLFKSEVTEFVTHGEEIDVHPRILEWPQFLNAHVVKLYDNEHFADQYWYQYRTERNLTMKFVNLKIQEELNASALNVQLYVGDHLGVLWDLNAGFDQYAIGIRTTELKACKIPFPPKYEQDIAFFCQTLNLSP</sequence>